<dbReference type="InterPro" id="IPR036388">
    <property type="entry name" value="WH-like_DNA-bd_sf"/>
</dbReference>
<feature type="domain" description="IclR-ED" evidence="5">
    <location>
        <begin position="71"/>
        <end position="254"/>
    </location>
</feature>
<dbReference type="SUPFAM" id="SSF55781">
    <property type="entry name" value="GAF domain-like"/>
    <property type="match status" value="1"/>
</dbReference>
<evidence type="ECO:0000256" key="2">
    <source>
        <dbReference type="ARBA" id="ARBA00023125"/>
    </source>
</evidence>
<evidence type="ECO:0000259" key="5">
    <source>
        <dbReference type="PROSITE" id="PS51078"/>
    </source>
</evidence>
<keyword evidence="2 6" id="KW-0238">DNA-binding</keyword>
<dbReference type="InterPro" id="IPR014757">
    <property type="entry name" value="Tscrpt_reg_IclR_C"/>
</dbReference>
<evidence type="ECO:0000256" key="3">
    <source>
        <dbReference type="ARBA" id="ARBA00023163"/>
    </source>
</evidence>
<evidence type="ECO:0000256" key="1">
    <source>
        <dbReference type="ARBA" id="ARBA00023015"/>
    </source>
</evidence>
<keyword evidence="7" id="KW-1185">Reference proteome</keyword>
<dbReference type="SMART" id="SM00346">
    <property type="entry name" value="HTH_ICLR"/>
    <property type="match status" value="1"/>
</dbReference>
<dbReference type="SUPFAM" id="SSF46785">
    <property type="entry name" value="Winged helix' DNA-binding domain"/>
    <property type="match status" value="1"/>
</dbReference>
<keyword evidence="3" id="KW-0804">Transcription</keyword>
<dbReference type="GO" id="GO:0003700">
    <property type="term" value="F:DNA-binding transcription factor activity"/>
    <property type="evidence" value="ECO:0007669"/>
    <property type="project" value="TreeGrafter"/>
</dbReference>
<dbReference type="Pfam" id="PF01614">
    <property type="entry name" value="IclR_C"/>
    <property type="match status" value="1"/>
</dbReference>
<dbReference type="OrthoDB" id="14763at2157"/>
<dbReference type="PROSITE" id="PS51077">
    <property type="entry name" value="HTH_ICLR"/>
    <property type="match status" value="1"/>
</dbReference>
<protein>
    <submittedName>
        <fullName evidence="6">DNA-binding transcriptional regulator, IclR family</fullName>
    </submittedName>
</protein>
<dbReference type="PANTHER" id="PTHR30136:SF35">
    <property type="entry name" value="HTH-TYPE TRANSCRIPTIONAL REGULATOR RV1719"/>
    <property type="match status" value="1"/>
</dbReference>
<dbReference type="Proteomes" id="UP000199215">
    <property type="component" value="Unassembled WGS sequence"/>
</dbReference>
<dbReference type="Gene3D" id="1.10.10.10">
    <property type="entry name" value="Winged helix-like DNA-binding domain superfamily/Winged helix DNA-binding domain"/>
    <property type="match status" value="1"/>
</dbReference>
<feature type="domain" description="HTH iclR-type" evidence="4">
    <location>
        <begin position="11"/>
        <end position="70"/>
    </location>
</feature>
<dbReference type="InterPro" id="IPR005471">
    <property type="entry name" value="Tscrpt_reg_IclR_N"/>
</dbReference>
<dbReference type="EMBL" id="FNWU01000022">
    <property type="protein sequence ID" value="SEH65700.1"/>
    <property type="molecule type" value="Genomic_DNA"/>
</dbReference>
<dbReference type="Gene3D" id="3.30.450.40">
    <property type="match status" value="1"/>
</dbReference>
<dbReference type="InterPro" id="IPR036390">
    <property type="entry name" value="WH_DNA-bd_sf"/>
</dbReference>
<dbReference type="RefSeq" id="WP_092817918.1">
    <property type="nucleotide sequence ID" value="NZ_FNWU01000022.1"/>
</dbReference>
<dbReference type="InterPro" id="IPR029016">
    <property type="entry name" value="GAF-like_dom_sf"/>
</dbReference>
<reference evidence="6 7" key="1">
    <citation type="submission" date="2016-10" db="EMBL/GenBank/DDBJ databases">
        <authorList>
            <person name="de Groot N.N."/>
        </authorList>
    </citation>
    <scope>NUCLEOTIDE SEQUENCE [LARGE SCALE GENOMIC DNA]</scope>
    <source>
        <strain evidence="6 7">IBRC-M10418</strain>
    </source>
</reference>
<gene>
    <name evidence="6" type="ORF">SAMN05192561_12225</name>
</gene>
<dbReference type="GO" id="GO:0045892">
    <property type="term" value="P:negative regulation of DNA-templated transcription"/>
    <property type="evidence" value="ECO:0007669"/>
    <property type="project" value="TreeGrafter"/>
</dbReference>
<dbReference type="AlphaFoldDB" id="A0A1H6K0A8"/>
<name>A0A1H6K0A8_9EURY</name>
<accession>A0A1H6K0A8</accession>
<dbReference type="PANTHER" id="PTHR30136">
    <property type="entry name" value="HELIX-TURN-HELIX TRANSCRIPTIONAL REGULATOR, ICLR FAMILY"/>
    <property type="match status" value="1"/>
</dbReference>
<sequence>MTEIDAPQHAIKTVMKAFDVLQLIEKLDEPTFTDISEHSEMAESSLYNYLITLEHIGYLTKRGDIYRLSLRFFDHGVLVRDQLQIVSHARDILKKTAEESGSSAWISVEEHGKMVYVAREVGELPIETHARLGKHDHMHCLAGGKAILAHLPEERVHEIIDEHGLPAKTPYSITSRESLVEELEEIRKQGYATNNRERAEGAWAVAAPIIVNDVVQGAIATWQPSARIKSEEHRQKIIELITSASNQIELRMTFD</sequence>
<evidence type="ECO:0000259" key="4">
    <source>
        <dbReference type="PROSITE" id="PS51077"/>
    </source>
</evidence>
<evidence type="ECO:0000313" key="7">
    <source>
        <dbReference type="Proteomes" id="UP000199215"/>
    </source>
</evidence>
<proteinExistence type="predicted"/>
<evidence type="ECO:0000313" key="6">
    <source>
        <dbReference type="EMBL" id="SEH65700.1"/>
    </source>
</evidence>
<dbReference type="InterPro" id="IPR050707">
    <property type="entry name" value="HTH_MetabolicPath_Reg"/>
</dbReference>
<dbReference type="PROSITE" id="PS51078">
    <property type="entry name" value="ICLR_ED"/>
    <property type="match status" value="1"/>
</dbReference>
<dbReference type="GO" id="GO:0003677">
    <property type="term" value="F:DNA binding"/>
    <property type="evidence" value="ECO:0007669"/>
    <property type="project" value="UniProtKB-KW"/>
</dbReference>
<dbReference type="Pfam" id="PF09339">
    <property type="entry name" value="HTH_IclR"/>
    <property type="match status" value="1"/>
</dbReference>
<keyword evidence="1" id="KW-0805">Transcription regulation</keyword>
<organism evidence="6 7">
    <name type="scientific">Halopenitus malekzadehii</name>
    <dbReference type="NCBI Taxonomy" id="1267564"/>
    <lineage>
        <taxon>Archaea</taxon>
        <taxon>Methanobacteriati</taxon>
        <taxon>Methanobacteriota</taxon>
        <taxon>Stenosarchaea group</taxon>
        <taxon>Halobacteria</taxon>
        <taxon>Halobacteriales</taxon>
        <taxon>Haloferacaceae</taxon>
        <taxon>Halopenitus</taxon>
    </lineage>
</organism>